<evidence type="ECO:0000313" key="1">
    <source>
        <dbReference type="EMBL" id="ESO11180.1"/>
    </source>
</evidence>
<dbReference type="SUPFAM" id="SSF56436">
    <property type="entry name" value="C-type lectin-like"/>
    <property type="match status" value="1"/>
</dbReference>
<protein>
    <submittedName>
        <fullName evidence="1 2">Uncharacterized protein</fullName>
    </submittedName>
</protein>
<dbReference type="RefSeq" id="XP_009010703.1">
    <property type="nucleotide sequence ID" value="XM_009012455.1"/>
</dbReference>
<dbReference type="SUPFAM" id="SSF57414">
    <property type="entry name" value="Hairpin loop containing domain-like"/>
    <property type="match status" value="1"/>
</dbReference>
<dbReference type="InParanoid" id="T1FJM1"/>
<evidence type="ECO:0000313" key="2">
    <source>
        <dbReference type="EnsemblMetazoa" id="HelroP183420"/>
    </source>
</evidence>
<dbReference type="EMBL" id="KB095847">
    <property type="protein sequence ID" value="ESO11180.1"/>
    <property type="molecule type" value="Genomic_DNA"/>
</dbReference>
<dbReference type="KEGG" id="hro:HELRODRAFT_183420"/>
<sequence>MNHKLWLLEIISKAECLSIQVCFVVIFAKFNSAYNPSSENIRQSVYHVGHLNPINVISVTYNLNNGQIRSKVVIGVRSRVECSVLCRSEVSFACKEFKYEISGGKCQLVNVFIPNVNDLPGEIKVRYSLKEACPPGTTYIPLIRSCLVLITQKMSWFDARLRCNNMPLKFHPLVINSPDVTVALIIFLNSLSS</sequence>
<dbReference type="GeneID" id="20209020"/>
<dbReference type="EMBL" id="AMQM01008755">
    <property type="status" value="NOT_ANNOTATED_CDS"/>
    <property type="molecule type" value="Genomic_DNA"/>
</dbReference>
<evidence type="ECO:0000313" key="3">
    <source>
        <dbReference type="Proteomes" id="UP000015101"/>
    </source>
</evidence>
<dbReference type="EnsemblMetazoa" id="HelroT183420">
    <property type="protein sequence ID" value="HelroP183420"/>
    <property type="gene ID" value="HelroG183420"/>
</dbReference>
<reference evidence="3" key="1">
    <citation type="submission" date="2012-12" db="EMBL/GenBank/DDBJ databases">
        <authorList>
            <person name="Hellsten U."/>
            <person name="Grimwood J."/>
            <person name="Chapman J.A."/>
            <person name="Shapiro H."/>
            <person name="Aerts A."/>
            <person name="Otillar R.P."/>
            <person name="Terry A.Y."/>
            <person name="Boore J.L."/>
            <person name="Simakov O."/>
            <person name="Marletaz F."/>
            <person name="Cho S.-J."/>
            <person name="Edsinger-Gonzales E."/>
            <person name="Havlak P."/>
            <person name="Kuo D.-H."/>
            <person name="Larsson T."/>
            <person name="Lv J."/>
            <person name="Arendt D."/>
            <person name="Savage R."/>
            <person name="Osoegawa K."/>
            <person name="de Jong P."/>
            <person name="Lindberg D.R."/>
            <person name="Seaver E.C."/>
            <person name="Weisblat D.A."/>
            <person name="Putnam N.H."/>
            <person name="Grigoriev I.V."/>
            <person name="Rokhsar D.S."/>
        </authorList>
    </citation>
    <scope>NUCLEOTIDE SEQUENCE</scope>
</reference>
<dbReference type="AlphaFoldDB" id="T1FJM1"/>
<accession>T1FJM1</accession>
<reference evidence="2" key="3">
    <citation type="submission" date="2015-06" db="UniProtKB">
        <authorList>
            <consortium name="EnsemblMetazoa"/>
        </authorList>
    </citation>
    <scope>IDENTIFICATION</scope>
</reference>
<dbReference type="CTD" id="20209020"/>
<dbReference type="Proteomes" id="UP000015101">
    <property type="component" value="Unassembled WGS sequence"/>
</dbReference>
<dbReference type="InterPro" id="IPR016187">
    <property type="entry name" value="CTDL_fold"/>
</dbReference>
<organism evidence="2 3">
    <name type="scientific">Helobdella robusta</name>
    <name type="common">Californian leech</name>
    <dbReference type="NCBI Taxonomy" id="6412"/>
    <lineage>
        <taxon>Eukaryota</taxon>
        <taxon>Metazoa</taxon>
        <taxon>Spiralia</taxon>
        <taxon>Lophotrochozoa</taxon>
        <taxon>Annelida</taxon>
        <taxon>Clitellata</taxon>
        <taxon>Hirudinea</taxon>
        <taxon>Rhynchobdellida</taxon>
        <taxon>Glossiphoniidae</taxon>
        <taxon>Helobdella</taxon>
    </lineage>
</organism>
<dbReference type="HOGENOM" id="CLU_1410220_0_0_1"/>
<proteinExistence type="predicted"/>
<reference evidence="1 3" key="2">
    <citation type="journal article" date="2013" name="Nature">
        <title>Insights into bilaterian evolution from three spiralian genomes.</title>
        <authorList>
            <person name="Simakov O."/>
            <person name="Marletaz F."/>
            <person name="Cho S.J."/>
            <person name="Edsinger-Gonzales E."/>
            <person name="Havlak P."/>
            <person name="Hellsten U."/>
            <person name="Kuo D.H."/>
            <person name="Larsson T."/>
            <person name="Lv J."/>
            <person name="Arendt D."/>
            <person name="Savage R."/>
            <person name="Osoegawa K."/>
            <person name="de Jong P."/>
            <person name="Grimwood J."/>
            <person name="Chapman J.A."/>
            <person name="Shapiro H."/>
            <person name="Aerts A."/>
            <person name="Otillar R.P."/>
            <person name="Terry A.Y."/>
            <person name="Boore J.L."/>
            <person name="Grigoriev I.V."/>
            <person name="Lindberg D.R."/>
            <person name="Seaver E.C."/>
            <person name="Weisblat D.A."/>
            <person name="Putnam N.H."/>
            <person name="Rokhsar D.S."/>
        </authorList>
    </citation>
    <scope>NUCLEOTIDE SEQUENCE</scope>
</reference>
<name>T1FJM1_HELRO</name>
<gene>
    <name evidence="2" type="primary">20209020</name>
    <name evidence="1" type="ORF">HELRODRAFT_183420</name>
</gene>
<keyword evidence="3" id="KW-1185">Reference proteome</keyword>